<accession>A0AAW0CZV0</accession>
<evidence type="ECO:0000313" key="2">
    <source>
        <dbReference type="Proteomes" id="UP001383192"/>
    </source>
</evidence>
<reference evidence="1 2" key="1">
    <citation type="submission" date="2024-01" db="EMBL/GenBank/DDBJ databases">
        <title>A draft genome for a cacao thread blight-causing isolate of Paramarasmius palmivorus.</title>
        <authorList>
            <person name="Baruah I.K."/>
            <person name="Bukari Y."/>
            <person name="Amoako-Attah I."/>
            <person name="Meinhardt L.W."/>
            <person name="Bailey B.A."/>
            <person name="Cohen S.P."/>
        </authorList>
    </citation>
    <scope>NUCLEOTIDE SEQUENCE [LARGE SCALE GENOMIC DNA]</scope>
    <source>
        <strain evidence="1 2">GH-12</strain>
    </source>
</reference>
<organism evidence="1 2">
    <name type="scientific">Paramarasmius palmivorus</name>
    <dbReference type="NCBI Taxonomy" id="297713"/>
    <lineage>
        <taxon>Eukaryota</taxon>
        <taxon>Fungi</taxon>
        <taxon>Dikarya</taxon>
        <taxon>Basidiomycota</taxon>
        <taxon>Agaricomycotina</taxon>
        <taxon>Agaricomycetes</taxon>
        <taxon>Agaricomycetidae</taxon>
        <taxon>Agaricales</taxon>
        <taxon>Marasmiineae</taxon>
        <taxon>Marasmiaceae</taxon>
        <taxon>Paramarasmius</taxon>
    </lineage>
</organism>
<name>A0AAW0CZV0_9AGAR</name>
<dbReference type="AlphaFoldDB" id="A0AAW0CZV0"/>
<dbReference type="SUPFAM" id="SSF52047">
    <property type="entry name" value="RNI-like"/>
    <property type="match status" value="1"/>
</dbReference>
<dbReference type="Proteomes" id="UP001383192">
    <property type="component" value="Unassembled WGS sequence"/>
</dbReference>
<gene>
    <name evidence="1" type="ORF">VNI00_008097</name>
</gene>
<comment type="caution">
    <text evidence="1">The sequence shown here is derived from an EMBL/GenBank/DDBJ whole genome shotgun (WGS) entry which is preliminary data.</text>
</comment>
<dbReference type="EMBL" id="JAYKXP010000027">
    <property type="protein sequence ID" value="KAK7043931.1"/>
    <property type="molecule type" value="Genomic_DNA"/>
</dbReference>
<evidence type="ECO:0000313" key="1">
    <source>
        <dbReference type="EMBL" id="KAK7043931.1"/>
    </source>
</evidence>
<keyword evidence="2" id="KW-1185">Reference proteome</keyword>
<sequence length="506" mass="56594">MLTLPPELLNAIVYELSSLEDKKNLRITSKYLNLVVGPHLFSNITIDVKRNGLGPSVSLLKVFTTRGCRATSYVKKLTIKSLGPTMELPIARGLDGIIRPQMLTQEELDAKVVAFDDMKELLPRMLSLFVNLTTVDWTIPHHDPEWSHALVINTISTHPSLSNLSLEFVWNYHKPHASPLNLTPFRNLKSFSLKGSFRDLEDNVLRPLRGLLKNNADLSSLSLNFTKSALSSSADLDQFITSWSPKSLAKSKLKHLRLGLFQGNLTPSSISHLRSLTSLELLDVRMVFSNIWDALHQENIYLREISVPAVNDSFLRYISSYSGIRKLHYHSLGAPIEVVDNSMADMLYDQVLPRHAETLEDLALHSSFEGRWSVGERNLGALQSCTELRSLGLSINRSNSGGVDTGAVDSVLHHASSQTYLRQLNLRYALFVGPRPTNTKPTELSRALIFDFTKQIEEAVLGFACQQRESRGLQVAVHDSNYEGVYEARADTIGVLRFAVVDGLTY</sequence>
<protein>
    <recommendedName>
        <fullName evidence="3">F-box domain-containing protein</fullName>
    </recommendedName>
</protein>
<evidence type="ECO:0008006" key="3">
    <source>
        <dbReference type="Google" id="ProtNLM"/>
    </source>
</evidence>
<proteinExistence type="predicted"/>